<dbReference type="PANTHER" id="PTHR43736">
    <property type="entry name" value="ADP-RIBOSE PYROPHOSPHATASE"/>
    <property type="match status" value="1"/>
</dbReference>
<reference evidence="6 7" key="1">
    <citation type="submission" date="2016-05" db="EMBL/GenBank/DDBJ databases">
        <title>Draft genome sequence of Pediococcus parvulus 2.6, a probiotic beta-glucan producer strain.</title>
        <authorList>
            <person name="Mohedano M.L."/>
            <person name="Perez-Ramos A."/>
            <person name="Duenas M.T."/>
            <person name="Lamontanara A."/>
            <person name="Orru L."/>
            <person name="Spano G."/>
            <person name="Capozzi V."/>
            <person name="Lopez P."/>
        </authorList>
    </citation>
    <scope>NUCLEOTIDE SEQUENCE [LARGE SCALE GENOMIC DNA]</scope>
    <source>
        <strain evidence="6 7">2.6</strain>
    </source>
</reference>
<dbReference type="PANTHER" id="PTHR43736:SF1">
    <property type="entry name" value="DIHYDRONEOPTERIN TRIPHOSPHATE DIPHOSPHATASE"/>
    <property type="match status" value="1"/>
</dbReference>
<dbReference type="Proteomes" id="UP000077280">
    <property type="component" value="Unassembled WGS sequence"/>
</dbReference>
<dbReference type="RefSeq" id="WP_057784046.1">
    <property type="nucleotide sequence ID" value="NZ_BJWE01000008.1"/>
</dbReference>
<dbReference type="PROSITE" id="PS00893">
    <property type="entry name" value="NUDIX_BOX"/>
    <property type="match status" value="1"/>
</dbReference>
<accession>A0A176TLK0</accession>
<comment type="caution">
    <text evidence="5">The sequence shown here is derived from an EMBL/GenBank/DDBJ whole genome shotgun (WGS) entry which is preliminary data.</text>
</comment>
<dbReference type="PROSITE" id="PS51462">
    <property type="entry name" value="NUDIX"/>
    <property type="match status" value="1"/>
</dbReference>
<evidence type="ECO:0000256" key="3">
    <source>
        <dbReference type="RuleBase" id="RU003476"/>
    </source>
</evidence>
<dbReference type="GeneID" id="93384019"/>
<dbReference type="EMBL" id="LXND01000021">
    <property type="protein sequence ID" value="OAD64820.1"/>
    <property type="molecule type" value="Genomic_DNA"/>
</dbReference>
<feature type="domain" description="Nudix hydrolase" evidence="4">
    <location>
        <begin position="5"/>
        <end position="149"/>
    </location>
</feature>
<organism evidence="5 8">
    <name type="scientific">Pediococcus parvulus</name>
    <dbReference type="NCBI Taxonomy" id="54062"/>
    <lineage>
        <taxon>Bacteria</taxon>
        <taxon>Bacillati</taxon>
        <taxon>Bacillota</taxon>
        <taxon>Bacilli</taxon>
        <taxon>Lactobacillales</taxon>
        <taxon>Lactobacillaceae</taxon>
        <taxon>Pediococcus</taxon>
    </lineage>
</organism>
<proteinExistence type="inferred from homology"/>
<evidence type="ECO:0000259" key="4">
    <source>
        <dbReference type="PROSITE" id="PS51462"/>
    </source>
</evidence>
<dbReference type="OrthoDB" id="9816289at2"/>
<dbReference type="PRINTS" id="PR00502">
    <property type="entry name" value="NUDIXFAMILY"/>
</dbReference>
<keyword evidence="7" id="KW-1185">Reference proteome</keyword>
<name>A0A176TLK0_9LACO</name>
<dbReference type="InterPro" id="IPR020476">
    <property type="entry name" value="Nudix_hydrolase"/>
</dbReference>
<evidence type="ECO:0000256" key="1">
    <source>
        <dbReference type="ARBA" id="ARBA00005582"/>
    </source>
</evidence>
<evidence type="ECO:0000313" key="5">
    <source>
        <dbReference type="EMBL" id="MDV7694726.1"/>
    </source>
</evidence>
<evidence type="ECO:0000313" key="7">
    <source>
        <dbReference type="Proteomes" id="UP000077280"/>
    </source>
</evidence>
<dbReference type="InterPro" id="IPR000086">
    <property type="entry name" value="NUDIX_hydrolase_dom"/>
</dbReference>
<dbReference type="InterPro" id="IPR020084">
    <property type="entry name" value="NUDIX_hydrolase_CS"/>
</dbReference>
<dbReference type="Gene3D" id="3.90.79.10">
    <property type="entry name" value="Nucleoside Triphosphate Pyrophosphohydrolase"/>
    <property type="match status" value="1"/>
</dbReference>
<comment type="similarity">
    <text evidence="1 3">Belongs to the Nudix hydrolase family.</text>
</comment>
<dbReference type="AlphaFoldDB" id="A0A176TLK0"/>
<evidence type="ECO:0000256" key="2">
    <source>
        <dbReference type="ARBA" id="ARBA00022801"/>
    </source>
</evidence>
<evidence type="ECO:0000313" key="8">
    <source>
        <dbReference type="Proteomes" id="UP001275867"/>
    </source>
</evidence>
<protein>
    <submittedName>
        <fullName evidence="5">NUDIX domain-containing protein</fullName>
    </submittedName>
</protein>
<sequence length="156" mass="17797">MDRTYPCELTCICLINCNQKILVMKKNDSEFEPSLTFPGGHVEPNESVTSAAIREIKEETGLTIVSPTLMGFVNFDRQDSLKELIFVYQATIPTETATHNLAGTKNEGQTLWLARNQMKNYKLNSVVSAIFTDYLNHKNKELYFPSNQTFKEQNHD</sequence>
<reference evidence="5" key="2">
    <citation type="submission" date="2019-10" db="EMBL/GenBank/DDBJ databases">
        <title>Malate fermentation in French cider.</title>
        <authorList>
            <person name="Cousin F.J."/>
            <person name="Medina Fernandez S."/>
            <person name="Misery B."/>
            <person name="Laplace J.-M."/>
            <person name="Cretenet M."/>
        </authorList>
    </citation>
    <scope>NUCLEOTIDE SEQUENCE</scope>
    <source>
        <strain evidence="5">UCMA15901</strain>
    </source>
</reference>
<evidence type="ECO:0000313" key="6">
    <source>
        <dbReference type="EMBL" id="OAD64820.1"/>
    </source>
</evidence>
<dbReference type="SUPFAM" id="SSF55811">
    <property type="entry name" value="Nudix"/>
    <property type="match status" value="1"/>
</dbReference>
<dbReference type="EMBL" id="WERX01000023">
    <property type="protein sequence ID" value="MDV7694726.1"/>
    <property type="molecule type" value="Genomic_DNA"/>
</dbReference>
<gene>
    <name evidence="6" type="ORF">A7K95_02775</name>
    <name evidence="5" type="ORF">GA842_07560</name>
</gene>
<keyword evidence="2 3" id="KW-0378">Hydrolase</keyword>
<dbReference type="Proteomes" id="UP001275867">
    <property type="component" value="Unassembled WGS sequence"/>
</dbReference>
<dbReference type="GO" id="GO:0016787">
    <property type="term" value="F:hydrolase activity"/>
    <property type="evidence" value="ECO:0007669"/>
    <property type="project" value="UniProtKB-KW"/>
</dbReference>
<dbReference type="Pfam" id="PF00293">
    <property type="entry name" value="NUDIX"/>
    <property type="match status" value="1"/>
</dbReference>
<dbReference type="InterPro" id="IPR015797">
    <property type="entry name" value="NUDIX_hydrolase-like_dom_sf"/>
</dbReference>